<reference evidence="10 11" key="1">
    <citation type="submission" date="2018-08" db="EMBL/GenBank/DDBJ databases">
        <title>A genome reference for cultivated species of the human gut microbiota.</title>
        <authorList>
            <person name="Zou Y."/>
            <person name="Xue W."/>
            <person name="Luo G."/>
        </authorList>
    </citation>
    <scope>NUCLEOTIDE SEQUENCE [LARGE SCALE GENOMIC DNA]</scope>
    <source>
        <strain evidence="4 12">AF06-19</strain>
        <strain evidence="8 15">AM29-10</strain>
        <strain evidence="7 14">AM30-13AC</strain>
        <strain evidence="6 16">AM36-3AA</strain>
        <strain evidence="5 13">AM47-6BH</strain>
        <strain evidence="3 11">OM05-6AA</strain>
        <strain evidence="2 10">OM07-13</strain>
    </source>
</reference>
<evidence type="ECO:0000313" key="16">
    <source>
        <dbReference type="Proteomes" id="UP000286104"/>
    </source>
</evidence>
<evidence type="ECO:0000313" key="5">
    <source>
        <dbReference type="EMBL" id="RGZ88627.1"/>
    </source>
</evidence>
<dbReference type="Proteomes" id="UP000285290">
    <property type="component" value="Unassembled WGS sequence"/>
</dbReference>
<sequence>MNVTAKMALHLIPEQLKSQPVFLCIDDTIISKFGTKFENVSKLFDHATHNGCNYLNGHCFVSLMLCVPVWNRDKISYLAVPLGYRMWQKKESKLELAASMVRHVMPEFSSQKNVIILCDSWYTKQNLVSIVKEYPNLDLIENARADSIIYDHL</sequence>
<evidence type="ECO:0000313" key="6">
    <source>
        <dbReference type="EMBL" id="RHC36650.1"/>
    </source>
</evidence>
<evidence type="ECO:0000313" key="13">
    <source>
        <dbReference type="Proteomes" id="UP000283721"/>
    </source>
</evidence>
<evidence type="ECO:0000313" key="8">
    <source>
        <dbReference type="EMBL" id="RHE31560.1"/>
    </source>
</evidence>
<evidence type="ECO:0000313" key="11">
    <source>
        <dbReference type="Proteomes" id="UP000260970"/>
    </source>
</evidence>
<dbReference type="Proteomes" id="UP001197847">
    <property type="component" value="Unassembled WGS sequence"/>
</dbReference>
<evidence type="ECO:0000313" key="2">
    <source>
        <dbReference type="EMBL" id="RGM65432.1"/>
    </source>
</evidence>
<evidence type="ECO:0000313" key="9">
    <source>
        <dbReference type="EMBL" id="TYL56183.1"/>
    </source>
</evidence>
<dbReference type="EMBL" id="QSAZ01000021">
    <property type="protein sequence ID" value="RGW85009.1"/>
    <property type="molecule type" value="Genomic_DNA"/>
</dbReference>
<dbReference type="Proteomes" id="UP000260970">
    <property type="component" value="Unassembled WGS sequence"/>
</dbReference>
<dbReference type="EMBL" id="QSTP01000041">
    <property type="protein sequence ID" value="RGM65432.1"/>
    <property type="molecule type" value="Genomic_DNA"/>
</dbReference>
<reference evidence="9 17" key="2">
    <citation type="submission" date="2019-08" db="EMBL/GenBank/DDBJ databases">
        <authorList>
            <person name="Duncan S."/>
            <person name="Walker A."/>
        </authorList>
    </citation>
    <scope>NUCLEOTIDE SEQUENCE [LARGE SCALE GENOMIC DNA]</scope>
    <source>
        <strain evidence="9 17">L2-21</strain>
    </source>
</reference>
<evidence type="ECO:0000313" key="12">
    <source>
        <dbReference type="Proteomes" id="UP000283683"/>
    </source>
</evidence>
<accession>A0A3E4Y033</accession>
<proteinExistence type="predicted"/>
<evidence type="ECO:0000313" key="4">
    <source>
        <dbReference type="EMBL" id="RGW85009.1"/>
    </source>
</evidence>
<dbReference type="Proteomes" id="UP000324325">
    <property type="component" value="Unassembled WGS sequence"/>
</dbReference>
<gene>
    <name evidence="8" type="ORF">DW753_09830</name>
    <name evidence="7" type="ORF">DW775_05115</name>
    <name evidence="6" type="ORF">DW848_13530</name>
    <name evidence="5" type="ORF">DW967_14570</name>
    <name evidence="4" type="ORF">DWV45_15240</name>
    <name evidence="3" type="ORF">DXB72_14625</name>
    <name evidence="2" type="ORF">DXB99_18870</name>
    <name evidence="9" type="ORF">FYL37_13860</name>
    <name evidence="1" type="ORF">LK487_16310</name>
</gene>
<dbReference type="Proteomes" id="UP000286104">
    <property type="component" value="Unassembled WGS sequence"/>
</dbReference>
<evidence type="ECO:0000313" key="14">
    <source>
        <dbReference type="Proteomes" id="UP000284835"/>
    </source>
</evidence>
<protein>
    <recommendedName>
        <fullName evidence="18">Transposase IS701-like DDE domain-containing protein</fullName>
    </recommendedName>
</protein>
<dbReference type="EMBL" id="JAJFBX010000042">
    <property type="protein sequence ID" value="MCC2748561.1"/>
    <property type="molecule type" value="Genomic_DNA"/>
</dbReference>
<organism evidence="2 10">
    <name type="scientific">Agathobacter rectalis</name>
    <dbReference type="NCBI Taxonomy" id="39491"/>
    <lineage>
        <taxon>Bacteria</taxon>
        <taxon>Bacillati</taxon>
        <taxon>Bacillota</taxon>
        <taxon>Clostridia</taxon>
        <taxon>Lachnospirales</taxon>
        <taxon>Lachnospiraceae</taxon>
        <taxon>Agathobacter</taxon>
    </lineage>
</organism>
<evidence type="ECO:0000313" key="15">
    <source>
        <dbReference type="Proteomes" id="UP000285290"/>
    </source>
</evidence>
<comment type="caution">
    <text evidence="2">The sequence shown here is derived from an EMBL/GenBank/DDBJ whole genome shotgun (WGS) entry which is preliminary data.</text>
</comment>
<dbReference type="EMBL" id="QSES01000036">
    <property type="protein sequence ID" value="RGZ88627.1"/>
    <property type="molecule type" value="Genomic_DNA"/>
</dbReference>
<dbReference type="EMBL" id="QSKC01000012">
    <property type="protein sequence ID" value="RHE31560.1"/>
    <property type="molecule type" value="Genomic_DNA"/>
</dbReference>
<dbReference type="EMBL" id="QSJS01000005">
    <property type="protein sequence ID" value="RHD96153.1"/>
    <property type="molecule type" value="Genomic_DNA"/>
</dbReference>
<evidence type="ECO:0000313" key="1">
    <source>
        <dbReference type="EMBL" id="MCC2748561.1"/>
    </source>
</evidence>
<reference evidence="1" key="4">
    <citation type="submission" date="2021-10" db="EMBL/GenBank/DDBJ databases">
        <title>Collection of gut derived symbiotic bacterial strains cultured from healthy donors.</title>
        <authorList>
            <person name="Lin H."/>
            <person name="Littmann E."/>
            <person name="Claire K."/>
            <person name="Pamer E."/>
        </authorList>
    </citation>
    <scope>NUCLEOTIDE SEQUENCE</scope>
    <source>
        <strain evidence="1">MSK.22.92</strain>
    </source>
</reference>
<dbReference type="Proteomes" id="UP000284835">
    <property type="component" value="Unassembled WGS sequence"/>
</dbReference>
<evidence type="ECO:0000313" key="17">
    <source>
        <dbReference type="Proteomes" id="UP000324325"/>
    </source>
</evidence>
<dbReference type="EMBL" id="QSUG01000020">
    <property type="protein sequence ID" value="RGN20264.1"/>
    <property type="molecule type" value="Genomic_DNA"/>
</dbReference>
<evidence type="ECO:0008006" key="18">
    <source>
        <dbReference type="Google" id="ProtNLM"/>
    </source>
</evidence>
<dbReference type="EMBL" id="VSTG01000024">
    <property type="protein sequence ID" value="TYL56183.1"/>
    <property type="molecule type" value="Genomic_DNA"/>
</dbReference>
<dbReference type="EMBL" id="QSHU01000023">
    <property type="protein sequence ID" value="RHC36650.1"/>
    <property type="molecule type" value="Genomic_DNA"/>
</dbReference>
<reference evidence="9 17" key="3">
    <citation type="submission" date="2019-09" db="EMBL/GenBank/DDBJ databases">
        <title>Strain-level analysis of Eubacterium rectale using genomes from metagenomes.</title>
        <authorList>
            <person name="Karcher N."/>
            <person name="Segata N."/>
        </authorList>
    </citation>
    <scope>NUCLEOTIDE SEQUENCE [LARGE SCALE GENOMIC DNA]</scope>
    <source>
        <strain evidence="9 17">L2-21</strain>
    </source>
</reference>
<dbReference type="Proteomes" id="UP000283721">
    <property type="component" value="Unassembled WGS sequence"/>
</dbReference>
<evidence type="ECO:0000313" key="3">
    <source>
        <dbReference type="EMBL" id="RGN20264.1"/>
    </source>
</evidence>
<dbReference type="AlphaFoldDB" id="A0A3E4Y033"/>
<name>A0A3E4Y033_9FIRM</name>
<evidence type="ECO:0000313" key="10">
    <source>
        <dbReference type="Proteomes" id="UP000260758"/>
    </source>
</evidence>
<dbReference type="Proteomes" id="UP000260758">
    <property type="component" value="Unassembled WGS sequence"/>
</dbReference>
<evidence type="ECO:0000313" key="7">
    <source>
        <dbReference type="EMBL" id="RHD96153.1"/>
    </source>
</evidence>
<dbReference type="Proteomes" id="UP000283683">
    <property type="component" value="Unassembled WGS sequence"/>
</dbReference>